<name>A0A5M4FCY2_9ACTN</name>
<dbReference type="EMBL" id="SDPQ02000003">
    <property type="protein sequence ID" value="KAA1396099.1"/>
    <property type="molecule type" value="Genomic_DNA"/>
</dbReference>
<dbReference type="RefSeq" id="WP_149690742.1">
    <property type="nucleotide sequence ID" value="NZ_SDPQ02000003.1"/>
</dbReference>
<proteinExistence type="predicted"/>
<dbReference type="OrthoDB" id="3747652at2"/>
<feature type="transmembrane region" description="Helical" evidence="1">
    <location>
        <begin position="12"/>
        <end position="34"/>
    </location>
</feature>
<dbReference type="NCBIfam" id="NF041390">
    <property type="entry name" value="TadE_Rv3655c"/>
    <property type="match status" value="1"/>
</dbReference>
<keyword evidence="3" id="KW-1185">Reference proteome</keyword>
<reference evidence="2" key="1">
    <citation type="submission" date="2019-09" db="EMBL/GenBank/DDBJ databases">
        <authorList>
            <person name="Li J."/>
        </authorList>
    </citation>
    <scope>NUCLEOTIDE SEQUENCE [LARGE SCALE GENOMIC DNA]</scope>
    <source>
        <strain evidence="2">JCM 14732</strain>
    </source>
</reference>
<dbReference type="AlphaFoldDB" id="A0A5M4FCY2"/>
<dbReference type="InterPro" id="IPR049790">
    <property type="entry name" value="Rv3655c/TadE"/>
</dbReference>
<dbReference type="Proteomes" id="UP000380867">
    <property type="component" value="Unassembled WGS sequence"/>
</dbReference>
<keyword evidence="1" id="KW-1133">Transmembrane helix</keyword>
<sequence>MRRERGMVTAELATIVPFGVAFAFLLLWVISLGLTQIRIADASREAARMIARGEGVEAATKVARTHAPDGAKVSVDTESGLVTVTVTARSRMPLPNFSTVGSQTMDSASVAAVESP</sequence>
<comment type="caution">
    <text evidence="2">The sequence shown here is derived from an EMBL/GenBank/DDBJ whole genome shotgun (WGS) entry which is preliminary data.</text>
</comment>
<evidence type="ECO:0000313" key="2">
    <source>
        <dbReference type="EMBL" id="KAA1396099.1"/>
    </source>
</evidence>
<evidence type="ECO:0000313" key="3">
    <source>
        <dbReference type="Proteomes" id="UP000380867"/>
    </source>
</evidence>
<gene>
    <name evidence="2" type="ORF">ESP70_018435</name>
</gene>
<keyword evidence="1" id="KW-0472">Membrane</keyword>
<accession>A0A5M4FCY2</accession>
<organism evidence="2 3">
    <name type="scientific">Aeromicrobium ginsengisoli</name>
    <dbReference type="NCBI Taxonomy" id="363867"/>
    <lineage>
        <taxon>Bacteria</taxon>
        <taxon>Bacillati</taxon>
        <taxon>Actinomycetota</taxon>
        <taxon>Actinomycetes</taxon>
        <taxon>Propionibacteriales</taxon>
        <taxon>Nocardioidaceae</taxon>
        <taxon>Aeromicrobium</taxon>
    </lineage>
</organism>
<keyword evidence="1" id="KW-0812">Transmembrane</keyword>
<protein>
    <submittedName>
        <fullName evidence="2">Pilus assembly protein</fullName>
    </submittedName>
</protein>
<evidence type="ECO:0000256" key="1">
    <source>
        <dbReference type="SAM" id="Phobius"/>
    </source>
</evidence>